<evidence type="ECO:0000256" key="9">
    <source>
        <dbReference type="ARBA" id="ARBA00023224"/>
    </source>
</evidence>
<dbReference type="GO" id="GO:0005549">
    <property type="term" value="F:odorant binding"/>
    <property type="evidence" value="ECO:0007669"/>
    <property type="project" value="InterPro"/>
</dbReference>
<protein>
    <recommendedName>
        <fullName evidence="13">Odorant receptor</fullName>
    </recommendedName>
</protein>
<evidence type="ECO:0000256" key="3">
    <source>
        <dbReference type="ARBA" id="ARBA00022606"/>
    </source>
</evidence>
<accession>A0A232EM12</accession>
<dbReference type="Proteomes" id="UP000215335">
    <property type="component" value="Unassembled WGS sequence"/>
</dbReference>
<dbReference type="STRING" id="543379.A0A232EM12"/>
<evidence type="ECO:0000256" key="1">
    <source>
        <dbReference type="ARBA" id="ARBA00004651"/>
    </source>
</evidence>
<keyword evidence="4 10" id="KW-0812">Transmembrane</keyword>
<evidence type="ECO:0000256" key="5">
    <source>
        <dbReference type="ARBA" id="ARBA00022725"/>
    </source>
</evidence>
<feature type="transmembrane region" description="Helical" evidence="10">
    <location>
        <begin position="147"/>
        <end position="169"/>
    </location>
</feature>
<keyword evidence="7 10" id="KW-0472">Membrane</keyword>
<gene>
    <name evidence="11" type="ORF">TSAR_008624</name>
</gene>
<dbReference type="PANTHER" id="PTHR21137">
    <property type="entry name" value="ODORANT RECEPTOR"/>
    <property type="match status" value="1"/>
</dbReference>
<comment type="caution">
    <text evidence="11">The sequence shown here is derived from an EMBL/GenBank/DDBJ whole genome shotgun (WGS) entry which is preliminary data.</text>
</comment>
<dbReference type="Pfam" id="PF02949">
    <property type="entry name" value="7tm_6"/>
    <property type="match status" value="1"/>
</dbReference>
<dbReference type="GO" id="GO:0004984">
    <property type="term" value="F:olfactory receptor activity"/>
    <property type="evidence" value="ECO:0007669"/>
    <property type="project" value="InterPro"/>
</dbReference>
<feature type="transmembrane region" description="Helical" evidence="10">
    <location>
        <begin position="6"/>
        <end position="29"/>
    </location>
</feature>
<evidence type="ECO:0000256" key="4">
    <source>
        <dbReference type="ARBA" id="ARBA00022692"/>
    </source>
</evidence>
<sequence>MDKETSMYMAAALLSFTTLPIAPMVLNFLKPLNESRPKIFILGGEFFTDRLEHYGKIYLFDCVCCSITAIIICAVDSMYAVCIEHCLGLFAIIKFRLQMSTKFINNKSIESKQKHEDISYELIVQTIQLHKKIIMLHIIASSYSSSFLILMGLNMIILSFESVLILIKLNNIIEVVRFGFILLGIVIHLFYISWPGQKLIDFSVGLFQDAYVNEWYESSIKAQKLLGFMTLRCIRPCQITAGGIYVINFSNFASIVKTSLSYMTLFASLR</sequence>
<dbReference type="InterPro" id="IPR004117">
    <property type="entry name" value="7tm6_olfct_rcpt"/>
</dbReference>
<keyword evidence="8" id="KW-0675">Receptor</keyword>
<comment type="subcellular location">
    <subcellularLocation>
        <location evidence="1">Cell membrane</location>
        <topology evidence="1">Multi-pass membrane protein</topology>
    </subcellularLocation>
</comment>
<evidence type="ECO:0000256" key="10">
    <source>
        <dbReference type="SAM" id="Phobius"/>
    </source>
</evidence>
<evidence type="ECO:0000313" key="12">
    <source>
        <dbReference type="Proteomes" id="UP000215335"/>
    </source>
</evidence>
<dbReference type="OrthoDB" id="7548151at2759"/>
<dbReference type="GO" id="GO:0007165">
    <property type="term" value="P:signal transduction"/>
    <property type="evidence" value="ECO:0007669"/>
    <property type="project" value="UniProtKB-KW"/>
</dbReference>
<evidence type="ECO:0000313" key="11">
    <source>
        <dbReference type="EMBL" id="OXU19403.1"/>
    </source>
</evidence>
<reference evidence="11 12" key="1">
    <citation type="journal article" date="2017" name="Curr. Biol.">
        <title>The Evolution of Venom by Co-option of Single-Copy Genes.</title>
        <authorList>
            <person name="Martinson E.O."/>
            <person name="Mrinalini"/>
            <person name="Kelkar Y.D."/>
            <person name="Chang C.H."/>
            <person name="Werren J.H."/>
        </authorList>
    </citation>
    <scope>NUCLEOTIDE SEQUENCE [LARGE SCALE GENOMIC DNA]</scope>
    <source>
        <strain evidence="11 12">Alberta</strain>
        <tissue evidence="11">Whole body</tissue>
    </source>
</reference>
<feature type="transmembrane region" description="Helical" evidence="10">
    <location>
        <begin position="54"/>
        <end position="72"/>
    </location>
</feature>
<keyword evidence="12" id="KW-1185">Reference proteome</keyword>
<keyword evidence="9" id="KW-0807">Transducer</keyword>
<dbReference type="AlphaFoldDB" id="A0A232EM12"/>
<evidence type="ECO:0000256" key="2">
    <source>
        <dbReference type="ARBA" id="ARBA00022475"/>
    </source>
</evidence>
<evidence type="ECO:0000256" key="8">
    <source>
        <dbReference type="ARBA" id="ARBA00023170"/>
    </source>
</evidence>
<keyword evidence="6 10" id="KW-1133">Transmembrane helix</keyword>
<keyword evidence="5" id="KW-0552">Olfaction</keyword>
<name>A0A232EM12_9HYME</name>
<dbReference type="PANTHER" id="PTHR21137:SF35">
    <property type="entry name" value="ODORANT RECEPTOR 19A-RELATED"/>
    <property type="match status" value="1"/>
</dbReference>
<dbReference type="EMBL" id="NNAY01003445">
    <property type="protein sequence ID" value="OXU19403.1"/>
    <property type="molecule type" value="Genomic_DNA"/>
</dbReference>
<proteinExistence type="predicted"/>
<dbReference type="GO" id="GO:0005886">
    <property type="term" value="C:plasma membrane"/>
    <property type="evidence" value="ECO:0007669"/>
    <property type="project" value="UniProtKB-SubCell"/>
</dbReference>
<evidence type="ECO:0000256" key="6">
    <source>
        <dbReference type="ARBA" id="ARBA00022989"/>
    </source>
</evidence>
<evidence type="ECO:0000256" key="7">
    <source>
        <dbReference type="ARBA" id="ARBA00023136"/>
    </source>
</evidence>
<feature type="transmembrane region" description="Helical" evidence="10">
    <location>
        <begin position="175"/>
        <end position="194"/>
    </location>
</feature>
<keyword evidence="3" id="KW-0716">Sensory transduction</keyword>
<evidence type="ECO:0008006" key="13">
    <source>
        <dbReference type="Google" id="ProtNLM"/>
    </source>
</evidence>
<organism evidence="11 12">
    <name type="scientific">Trichomalopsis sarcophagae</name>
    <dbReference type="NCBI Taxonomy" id="543379"/>
    <lineage>
        <taxon>Eukaryota</taxon>
        <taxon>Metazoa</taxon>
        <taxon>Ecdysozoa</taxon>
        <taxon>Arthropoda</taxon>
        <taxon>Hexapoda</taxon>
        <taxon>Insecta</taxon>
        <taxon>Pterygota</taxon>
        <taxon>Neoptera</taxon>
        <taxon>Endopterygota</taxon>
        <taxon>Hymenoptera</taxon>
        <taxon>Apocrita</taxon>
        <taxon>Proctotrupomorpha</taxon>
        <taxon>Chalcidoidea</taxon>
        <taxon>Pteromalidae</taxon>
        <taxon>Pteromalinae</taxon>
        <taxon>Trichomalopsis</taxon>
    </lineage>
</organism>
<keyword evidence="2" id="KW-1003">Cell membrane</keyword>